<protein>
    <recommendedName>
        <fullName evidence="2">Class II aldolase/adducin N-terminal domain-containing protein</fullName>
    </recommendedName>
</protein>
<dbReference type="GO" id="GO:0051015">
    <property type="term" value="F:actin filament binding"/>
    <property type="evidence" value="ECO:0007669"/>
    <property type="project" value="TreeGrafter"/>
</dbReference>
<proteinExistence type="inferred from homology"/>
<dbReference type="Gene3D" id="3.40.225.10">
    <property type="entry name" value="Class II aldolase/adducin N-terminal domain"/>
    <property type="match status" value="2"/>
</dbReference>
<evidence type="ECO:0000259" key="2">
    <source>
        <dbReference type="SMART" id="SM01007"/>
    </source>
</evidence>
<dbReference type="SMART" id="SM01007">
    <property type="entry name" value="Aldolase_II"/>
    <property type="match status" value="1"/>
</dbReference>
<accession>A0A3P8GL41</accession>
<dbReference type="PANTHER" id="PTHR10672:SF3">
    <property type="entry name" value="PROTEIN HU-LI TAI SHAO"/>
    <property type="match status" value="1"/>
</dbReference>
<dbReference type="PANTHER" id="PTHR10672">
    <property type="entry name" value="ADDUCIN"/>
    <property type="match status" value="1"/>
</dbReference>
<dbReference type="Pfam" id="PF00596">
    <property type="entry name" value="Aldolase_II"/>
    <property type="match status" value="2"/>
</dbReference>
<name>A0A3P8GL41_9TREM</name>
<evidence type="ECO:0000256" key="1">
    <source>
        <dbReference type="ARBA" id="ARBA00006274"/>
    </source>
</evidence>
<organism evidence="3 4">
    <name type="scientific">Echinostoma caproni</name>
    <dbReference type="NCBI Taxonomy" id="27848"/>
    <lineage>
        <taxon>Eukaryota</taxon>
        <taxon>Metazoa</taxon>
        <taxon>Spiralia</taxon>
        <taxon>Lophotrochozoa</taxon>
        <taxon>Platyhelminthes</taxon>
        <taxon>Trematoda</taxon>
        <taxon>Digenea</taxon>
        <taxon>Plagiorchiida</taxon>
        <taxon>Echinostomata</taxon>
        <taxon>Echinostomatoidea</taxon>
        <taxon>Echinostomatidae</taxon>
        <taxon>Echinostoma</taxon>
    </lineage>
</organism>
<feature type="domain" description="Class II aldolase/adducin N-terminal" evidence="2">
    <location>
        <begin position="86"/>
        <end position="228"/>
    </location>
</feature>
<sequence length="344" mass="38999">MVAVTGVLWTLYSEVRVPPPSPDDSRARLTLCVVTTLMLYNLARESASNFKILWLFQGATMPVVPINDVKTYQPATYKKGERLVRCKLASVYRLVDIFGWNRGISNHVTARVTREGDEYLINPLGLRKVFRNSRFRTSYSRLRLISDYGFWLQVSCTKTGLLPISQEAMILGETAIADEDAATRKERRFSADCMLLMIRNHGLLAMGQSIEEAWFVAFNAVLACESQVRNFYIILVHSQQAAHYVGRTPLAVQLRPGESVGSSGWRRGELEFEALMRRLDAAGYRTGHWPVISFPCLTRFLVVVWNQSTVLGSRSLILSTHLRAILEFYENSVGCDLIFKEFLS</sequence>
<dbReference type="InterPro" id="IPR036409">
    <property type="entry name" value="Aldolase_II/adducin_N_sf"/>
</dbReference>
<dbReference type="GO" id="GO:0005856">
    <property type="term" value="C:cytoskeleton"/>
    <property type="evidence" value="ECO:0007669"/>
    <property type="project" value="TreeGrafter"/>
</dbReference>
<dbReference type="Proteomes" id="UP000272942">
    <property type="component" value="Unassembled WGS sequence"/>
</dbReference>
<gene>
    <name evidence="3" type="ORF">ECPE_LOCUS12495</name>
</gene>
<keyword evidence="4" id="KW-1185">Reference proteome</keyword>
<evidence type="ECO:0000313" key="4">
    <source>
        <dbReference type="Proteomes" id="UP000272942"/>
    </source>
</evidence>
<dbReference type="SUPFAM" id="SSF53639">
    <property type="entry name" value="AraD/HMP-PK domain-like"/>
    <property type="match status" value="1"/>
</dbReference>
<evidence type="ECO:0000313" key="3">
    <source>
        <dbReference type="EMBL" id="VDP89767.1"/>
    </source>
</evidence>
<dbReference type="GO" id="GO:0014069">
    <property type="term" value="C:postsynaptic density"/>
    <property type="evidence" value="ECO:0007669"/>
    <property type="project" value="TreeGrafter"/>
</dbReference>
<dbReference type="GO" id="GO:0005886">
    <property type="term" value="C:plasma membrane"/>
    <property type="evidence" value="ECO:0007669"/>
    <property type="project" value="UniProtKB-SubCell"/>
</dbReference>
<comment type="similarity">
    <text evidence="1">Belongs to the aldolase class II family. Adducin subfamily.</text>
</comment>
<reference evidence="3 4" key="1">
    <citation type="submission" date="2018-11" db="EMBL/GenBank/DDBJ databases">
        <authorList>
            <consortium name="Pathogen Informatics"/>
        </authorList>
    </citation>
    <scope>NUCLEOTIDE SEQUENCE [LARGE SCALE GENOMIC DNA]</scope>
    <source>
        <strain evidence="3 4">Egypt</strain>
    </source>
</reference>
<dbReference type="InterPro" id="IPR051017">
    <property type="entry name" value="Aldolase-II_Adducin_sf"/>
</dbReference>
<dbReference type="OrthoDB" id="3238794at2759"/>
<dbReference type="InterPro" id="IPR001303">
    <property type="entry name" value="Aldolase_II/adducin_N"/>
</dbReference>
<dbReference type="EMBL" id="UZAN01052963">
    <property type="protein sequence ID" value="VDP89767.1"/>
    <property type="molecule type" value="Genomic_DNA"/>
</dbReference>
<dbReference type="AlphaFoldDB" id="A0A3P8GL41"/>